<protein>
    <submittedName>
        <fullName evidence="6">Uncharacterized protein</fullName>
    </submittedName>
</protein>
<accession>A0A8J4Q4L1</accession>
<dbReference type="Pfam" id="PF00249">
    <property type="entry name" value="Myb_DNA-binding"/>
    <property type="match status" value="1"/>
</dbReference>
<feature type="region of interest" description="Disordered" evidence="3">
    <location>
        <begin position="51"/>
        <end position="89"/>
    </location>
</feature>
<feature type="domain" description="HTH myb-type" evidence="5">
    <location>
        <begin position="76"/>
        <end position="107"/>
    </location>
</feature>
<keyword evidence="7" id="KW-1185">Reference proteome</keyword>
<dbReference type="InterPro" id="IPR017930">
    <property type="entry name" value="Myb_dom"/>
</dbReference>
<sequence>MRTVLIPSPTSSPNKLILYASLSDSEAQFGSSCLCVALPICQETMEGDRKISTTQDGLGDASQKMRALQGRTSGPTRRSTKGQWTPEEDEILQKAVQRYKGKNWKKI</sequence>
<reference evidence="6" key="1">
    <citation type="submission" date="2020-03" db="EMBL/GenBank/DDBJ databases">
        <title>Castanea mollissima Vanexum genome sequencing.</title>
        <authorList>
            <person name="Staton M."/>
        </authorList>
    </citation>
    <scope>NUCLEOTIDE SEQUENCE</scope>
    <source>
        <tissue evidence="6">Leaf</tissue>
    </source>
</reference>
<feature type="compositionally biased region" description="Polar residues" evidence="3">
    <location>
        <begin position="70"/>
        <end position="83"/>
    </location>
</feature>
<dbReference type="OrthoDB" id="2143914at2759"/>
<dbReference type="InterPro" id="IPR009057">
    <property type="entry name" value="Homeodomain-like_sf"/>
</dbReference>
<evidence type="ECO:0000313" key="6">
    <source>
        <dbReference type="EMBL" id="KAF3942571.1"/>
    </source>
</evidence>
<dbReference type="AlphaFoldDB" id="A0A8J4Q4L1"/>
<evidence type="ECO:0000259" key="5">
    <source>
        <dbReference type="PROSITE" id="PS51294"/>
    </source>
</evidence>
<keyword evidence="2" id="KW-0539">Nucleus</keyword>
<dbReference type="SUPFAM" id="SSF46689">
    <property type="entry name" value="Homeodomain-like"/>
    <property type="match status" value="1"/>
</dbReference>
<feature type="non-terminal residue" evidence="6">
    <location>
        <position position="1"/>
    </location>
</feature>
<dbReference type="PROSITE" id="PS51294">
    <property type="entry name" value="HTH_MYB"/>
    <property type="match status" value="1"/>
</dbReference>
<evidence type="ECO:0000256" key="2">
    <source>
        <dbReference type="ARBA" id="ARBA00023242"/>
    </source>
</evidence>
<dbReference type="CDD" id="cd00167">
    <property type="entry name" value="SANT"/>
    <property type="match status" value="1"/>
</dbReference>
<evidence type="ECO:0000259" key="4">
    <source>
        <dbReference type="PROSITE" id="PS50090"/>
    </source>
</evidence>
<gene>
    <name evidence="6" type="ORF">CMV_030784</name>
</gene>
<evidence type="ECO:0000256" key="3">
    <source>
        <dbReference type="SAM" id="MobiDB-lite"/>
    </source>
</evidence>
<evidence type="ECO:0000313" key="7">
    <source>
        <dbReference type="Proteomes" id="UP000737018"/>
    </source>
</evidence>
<name>A0A8J4Q4L1_9ROSI</name>
<dbReference type="EMBL" id="JRKL02013760">
    <property type="protein sequence ID" value="KAF3942571.1"/>
    <property type="molecule type" value="Genomic_DNA"/>
</dbReference>
<proteinExistence type="predicted"/>
<dbReference type="Proteomes" id="UP000737018">
    <property type="component" value="Unassembled WGS sequence"/>
</dbReference>
<dbReference type="GO" id="GO:0005634">
    <property type="term" value="C:nucleus"/>
    <property type="evidence" value="ECO:0007669"/>
    <property type="project" value="UniProtKB-SubCell"/>
</dbReference>
<organism evidence="6 7">
    <name type="scientific">Castanea mollissima</name>
    <name type="common">Chinese chestnut</name>
    <dbReference type="NCBI Taxonomy" id="60419"/>
    <lineage>
        <taxon>Eukaryota</taxon>
        <taxon>Viridiplantae</taxon>
        <taxon>Streptophyta</taxon>
        <taxon>Embryophyta</taxon>
        <taxon>Tracheophyta</taxon>
        <taxon>Spermatophyta</taxon>
        <taxon>Magnoliopsida</taxon>
        <taxon>eudicotyledons</taxon>
        <taxon>Gunneridae</taxon>
        <taxon>Pentapetalae</taxon>
        <taxon>rosids</taxon>
        <taxon>fabids</taxon>
        <taxon>Fagales</taxon>
        <taxon>Fagaceae</taxon>
        <taxon>Castanea</taxon>
    </lineage>
</organism>
<evidence type="ECO:0000256" key="1">
    <source>
        <dbReference type="ARBA" id="ARBA00004123"/>
    </source>
</evidence>
<dbReference type="PROSITE" id="PS50090">
    <property type="entry name" value="MYB_LIKE"/>
    <property type="match status" value="1"/>
</dbReference>
<comment type="caution">
    <text evidence="6">The sequence shown here is derived from an EMBL/GenBank/DDBJ whole genome shotgun (WGS) entry which is preliminary data.</text>
</comment>
<dbReference type="InterPro" id="IPR001005">
    <property type="entry name" value="SANT/Myb"/>
</dbReference>
<comment type="subcellular location">
    <subcellularLocation>
        <location evidence="1">Nucleus</location>
    </subcellularLocation>
</comment>
<feature type="domain" description="Myb-like" evidence="4">
    <location>
        <begin position="76"/>
        <end position="107"/>
    </location>
</feature>
<dbReference type="Gene3D" id="1.10.10.60">
    <property type="entry name" value="Homeodomain-like"/>
    <property type="match status" value="1"/>
</dbReference>